<gene>
    <name evidence="2" type="ORF">K4A83_16205</name>
</gene>
<evidence type="ECO:0000313" key="2">
    <source>
        <dbReference type="EMBL" id="MCW6037802.1"/>
    </source>
</evidence>
<organism evidence="2 3">
    <name type="scientific">Spirulina subsalsa FACHB-351</name>
    <dbReference type="NCBI Taxonomy" id="234711"/>
    <lineage>
        <taxon>Bacteria</taxon>
        <taxon>Bacillati</taxon>
        <taxon>Cyanobacteriota</taxon>
        <taxon>Cyanophyceae</taxon>
        <taxon>Spirulinales</taxon>
        <taxon>Spirulinaceae</taxon>
        <taxon>Spirulina</taxon>
    </lineage>
</organism>
<proteinExistence type="predicted"/>
<dbReference type="Proteomes" id="UP001526426">
    <property type="component" value="Unassembled WGS sequence"/>
</dbReference>
<feature type="signal peptide" evidence="1">
    <location>
        <begin position="1"/>
        <end position="22"/>
    </location>
</feature>
<evidence type="ECO:0000256" key="1">
    <source>
        <dbReference type="SAM" id="SignalP"/>
    </source>
</evidence>
<protein>
    <recommendedName>
        <fullName evidence="4">Lipoprotein</fullName>
    </recommendedName>
</protein>
<name>A0ABT3L8M1_9CYAN</name>
<accession>A0ABT3L8M1</accession>
<keyword evidence="3" id="KW-1185">Reference proteome</keyword>
<comment type="caution">
    <text evidence="2">The sequence shown here is derived from an EMBL/GenBank/DDBJ whole genome shotgun (WGS) entry which is preliminary data.</text>
</comment>
<keyword evidence="1" id="KW-0732">Signal</keyword>
<feature type="chain" id="PRO_5045524976" description="Lipoprotein" evidence="1">
    <location>
        <begin position="23"/>
        <end position="141"/>
    </location>
</feature>
<dbReference type="EMBL" id="JAIHOM010000090">
    <property type="protein sequence ID" value="MCW6037802.1"/>
    <property type="molecule type" value="Genomic_DNA"/>
</dbReference>
<dbReference type="RefSeq" id="WP_265265675.1">
    <property type="nucleotide sequence ID" value="NZ_JAIHOM010000090.1"/>
</dbReference>
<evidence type="ECO:0008006" key="4">
    <source>
        <dbReference type="Google" id="ProtNLM"/>
    </source>
</evidence>
<sequence length="141" mass="16092">MKCPLRIIALGLALLLSACSGATPPISLAPGMDIVKKAIALQVEQTQEQLSEQLAASHPQLDISQVKLKAIEPLYMAKLPTYHIQGTYNLEIELPNQKVSQKQNSFDVYLQRQREGKTWRWLKQDVSNPDEQPIWRTYWIH</sequence>
<dbReference type="PROSITE" id="PS51257">
    <property type="entry name" value="PROKAR_LIPOPROTEIN"/>
    <property type="match status" value="1"/>
</dbReference>
<evidence type="ECO:0000313" key="3">
    <source>
        <dbReference type="Proteomes" id="UP001526426"/>
    </source>
</evidence>
<reference evidence="2 3" key="1">
    <citation type="submission" date="2021-08" db="EMBL/GenBank/DDBJ databases">
        <title>Draft genome sequence of Spirulina subsalsa with high tolerance to salinity and hype-accumulation of phycocyanin.</title>
        <authorList>
            <person name="Pei H."/>
            <person name="Jiang L."/>
        </authorList>
    </citation>
    <scope>NUCLEOTIDE SEQUENCE [LARGE SCALE GENOMIC DNA]</scope>
    <source>
        <strain evidence="2 3">FACHB-351</strain>
    </source>
</reference>